<keyword evidence="1" id="KW-0732">Signal</keyword>
<protein>
    <submittedName>
        <fullName evidence="2">Uncharacterized protein</fullName>
    </submittedName>
</protein>
<dbReference type="EMBL" id="AOMT01000005">
    <property type="protein sequence ID" value="KDN25793.1"/>
    <property type="molecule type" value="Genomic_DNA"/>
</dbReference>
<feature type="signal peptide" evidence="1">
    <location>
        <begin position="1"/>
        <end position="22"/>
    </location>
</feature>
<sequence>MKFAQKLAIGALAVTMSASAMAADNKGADALTNAEEGALNICDVVSEGIFNISAMHQSNISEAEAKKTMDEVAADLIKQHGNDEVTAFVKEFWQDSLSTIIYKQPIQTADDKKREIVQANAIESGLACLGILLGEKEAEQALKKIQPGQK</sequence>
<dbReference type="Proteomes" id="UP000035860">
    <property type="component" value="Unassembled WGS sequence"/>
</dbReference>
<evidence type="ECO:0000313" key="3">
    <source>
        <dbReference type="Proteomes" id="UP000035860"/>
    </source>
</evidence>
<gene>
    <name evidence="2" type="ORF">MBO_01315</name>
</gene>
<organism evidence="2 3">
    <name type="scientific">Moraxella bovoculi 237</name>
    <dbReference type="NCBI Taxonomy" id="743974"/>
    <lineage>
        <taxon>Bacteria</taxon>
        <taxon>Pseudomonadati</taxon>
        <taxon>Pseudomonadota</taxon>
        <taxon>Gammaproteobacteria</taxon>
        <taxon>Moraxellales</taxon>
        <taxon>Moraxellaceae</taxon>
        <taxon>Moraxella</taxon>
    </lineage>
</organism>
<reference evidence="2 3" key="1">
    <citation type="journal article" date="2014" name="Genome Announc.">
        <title>Draft Genome Sequence of Moraxella bovoculi Strain 237T (ATCC BAA-1259T) Isolated from a Calf with Infectious Bovine Keratoconjunctivitis.</title>
        <authorList>
            <person name="Calcutt M.J."/>
            <person name="Foecking M.F."/>
            <person name="Martin N.T."/>
            <person name="Mhlanga-Mutangadura T."/>
            <person name="Reilly T.J."/>
        </authorList>
    </citation>
    <scope>NUCLEOTIDE SEQUENCE [LARGE SCALE GENOMIC DNA]</scope>
    <source>
        <strain evidence="2 3">237</strain>
    </source>
</reference>
<feature type="chain" id="PRO_5001627362" evidence="1">
    <location>
        <begin position="23"/>
        <end position="150"/>
    </location>
</feature>
<accession>A0A066UNL5</accession>
<dbReference type="AlphaFoldDB" id="A0A066UNL5"/>
<evidence type="ECO:0000256" key="1">
    <source>
        <dbReference type="SAM" id="SignalP"/>
    </source>
</evidence>
<comment type="caution">
    <text evidence="2">The sequence shown here is derived from an EMBL/GenBank/DDBJ whole genome shotgun (WGS) entry which is preliminary data.</text>
</comment>
<keyword evidence="3" id="KW-1185">Reference proteome</keyword>
<evidence type="ECO:0000313" key="2">
    <source>
        <dbReference type="EMBL" id="KDN25793.1"/>
    </source>
</evidence>
<dbReference type="RefSeq" id="WP_036362257.1">
    <property type="nucleotide sequence ID" value="NZ_AOMT01000005.1"/>
</dbReference>
<name>A0A066UNL5_9GAMM</name>
<proteinExistence type="predicted"/>